<dbReference type="SUPFAM" id="SSF46785">
    <property type="entry name" value="Winged helix' DNA-binding domain"/>
    <property type="match status" value="1"/>
</dbReference>
<keyword evidence="2" id="KW-0238">DNA-binding</keyword>
<dbReference type="GO" id="GO:0003677">
    <property type="term" value="F:DNA binding"/>
    <property type="evidence" value="ECO:0007669"/>
    <property type="project" value="UniProtKB-KW"/>
</dbReference>
<dbReference type="PANTHER" id="PTHR33204:SF18">
    <property type="entry name" value="TRANSCRIPTIONAL REGULATORY PROTEIN"/>
    <property type="match status" value="1"/>
</dbReference>
<dbReference type="EMBL" id="FODD01000030">
    <property type="protein sequence ID" value="SEO55577.1"/>
    <property type="molecule type" value="Genomic_DNA"/>
</dbReference>
<evidence type="ECO:0000256" key="1">
    <source>
        <dbReference type="ARBA" id="ARBA00023015"/>
    </source>
</evidence>
<dbReference type="AlphaFoldDB" id="A0A1H8QNN1"/>
<evidence type="ECO:0000313" key="5">
    <source>
        <dbReference type="EMBL" id="SEO55577.1"/>
    </source>
</evidence>
<dbReference type="InterPro" id="IPR002577">
    <property type="entry name" value="HTH_HxlR"/>
</dbReference>
<dbReference type="Pfam" id="PF01638">
    <property type="entry name" value="HxlR"/>
    <property type="match status" value="1"/>
</dbReference>
<evidence type="ECO:0000259" key="4">
    <source>
        <dbReference type="PROSITE" id="PS51118"/>
    </source>
</evidence>
<organism evidence="5 6">
    <name type="scientific">Actinacidiphila rubida</name>
    <dbReference type="NCBI Taxonomy" id="310780"/>
    <lineage>
        <taxon>Bacteria</taxon>
        <taxon>Bacillati</taxon>
        <taxon>Actinomycetota</taxon>
        <taxon>Actinomycetes</taxon>
        <taxon>Kitasatosporales</taxon>
        <taxon>Streptomycetaceae</taxon>
        <taxon>Actinacidiphila</taxon>
    </lineage>
</organism>
<proteinExistence type="predicted"/>
<dbReference type="InterPro" id="IPR036388">
    <property type="entry name" value="WH-like_DNA-bd_sf"/>
</dbReference>
<dbReference type="PANTHER" id="PTHR33204">
    <property type="entry name" value="TRANSCRIPTIONAL REGULATOR, MARR FAMILY"/>
    <property type="match status" value="1"/>
</dbReference>
<evidence type="ECO:0000256" key="2">
    <source>
        <dbReference type="ARBA" id="ARBA00023125"/>
    </source>
</evidence>
<gene>
    <name evidence="5" type="ORF">SAMN05216267_103085</name>
</gene>
<accession>A0A1H8QNN1</accession>
<sequence>MAATLELVGDRWSLLALREILFGNHRFTQIARNTGAPRDRLAARLKSLVDDGLLEKREYQVSRSEYHFTEAGRELFKVLLALMTWGDKWAVDDPPLVLEHHGHQVVPVTLCDVCRQEIKAEDLHLVSCAPGWSMSGPEQVEASPAEQAL</sequence>
<keyword evidence="6" id="KW-1185">Reference proteome</keyword>
<name>A0A1H8QNN1_9ACTN</name>
<keyword evidence="1" id="KW-0805">Transcription regulation</keyword>
<evidence type="ECO:0000256" key="3">
    <source>
        <dbReference type="ARBA" id="ARBA00023163"/>
    </source>
</evidence>
<dbReference type="InterPro" id="IPR036390">
    <property type="entry name" value="WH_DNA-bd_sf"/>
</dbReference>
<dbReference type="STRING" id="310780.SAMN05216267_103085"/>
<feature type="domain" description="HTH hxlR-type" evidence="4">
    <location>
        <begin position="1"/>
        <end position="94"/>
    </location>
</feature>
<dbReference type="RefSeq" id="WP_322899524.1">
    <property type="nucleotide sequence ID" value="NZ_FODD01000030.1"/>
</dbReference>
<evidence type="ECO:0000313" key="6">
    <source>
        <dbReference type="Proteomes" id="UP000181951"/>
    </source>
</evidence>
<protein>
    <submittedName>
        <fullName evidence="5">Transcriptional regulator, HxlR family</fullName>
    </submittedName>
</protein>
<dbReference type="PROSITE" id="PS51118">
    <property type="entry name" value="HTH_HXLR"/>
    <property type="match status" value="1"/>
</dbReference>
<dbReference type="Proteomes" id="UP000181951">
    <property type="component" value="Unassembled WGS sequence"/>
</dbReference>
<dbReference type="Gene3D" id="1.10.10.10">
    <property type="entry name" value="Winged helix-like DNA-binding domain superfamily/Winged helix DNA-binding domain"/>
    <property type="match status" value="1"/>
</dbReference>
<reference evidence="5 6" key="1">
    <citation type="submission" date="2016-10" db="EMBL/GenBank/DDBJ databases">
        <authorList>
            <person name="de Groot N.N."/>
        </authorList>
    </citation>
    <scope>NUCLEOTIDE SEQUENCE [LARGE SCALE GENOMIC DNA]</scope>
    <source>
        <strain evidence="5 6">CGMCC 4.2026</strain>
    </source>
</reference>
<keyword evidence="3" id="KW-0804">Transcription</keyword>